<name>A0A438IB73_VITVI</name>
<organism evidence="1 2">
    <name type="scientific">Vitis vinifera</name>
    <name type="common">Grape</name>
    <dbReference type="NCBI Taxonomy" id="29760"/>
    <lineage>
        <taxon>Eukaryota</taxon>
        <taxon>Viridiplantae</taxon>
        <taxon>Streptophyta</taxon>
        <taxon>Embryophyta</taxon>
        <taxon>Tracheophyta</taxon>
        <taxon>Spermatophyta</taxon>
        <taxon>Magnoliopsida</taxon>
        <taxon>eudicotyledons</taxon>
        <taxon>Gunneridae</taxon>
        <taxon>Pentapetalae</taxon>
        <taxon>rosids</taxon>
        <taxon>Vitales</taxon>
        <taxon>Vitaceae</taxon>
        <taxon>Viteae</taxon>
        <taxon>Vitis</taxon>
    </lineage>
</organism>
<comment type="caution">
    <text evidence="1">The sequence shown here is derived from an EMBL/GenBank/DDBJ whole genome shotgun (WGS) entry which is preliminary data.</text>
</comment>
<dbReference type="PANTHER" id="PTHR23082:SF0">
    <property type="entry name" value="GENERAL TRANSCRIPTION FACTOR 3C POLYPEPTIDE 3"/>
    <property type="match status" value="1"/>
</dbReference>
<dbReference type="InterPro" id="IPR039340">
    <property type="entry name" value="Tfc4/TFIIIC-102/Sfc4"/>
</dbReference>
<accession>A0A438IB73</accession>
<evidence type="ECO:0000313" key="2">
    <source>
        <dbReference type="Proteomes" id="UP000288805"/>
    </source>
</evidence>
<dbReference type="EMBL" id="QGNW01000126">
    <property type="protein sequence ID" value="RVW93919.1"/>
    <property type="molecule type" value="Genomic_DNA"/>
</dbReference>
<dbReference type="GO" id="GO:0006383">
    <property type="term" value="P:transcription by RNA polymerase III"/>
    <property type="evidence" value="ECO:0007669"/>
    <property type="project" value="InterPro"/>
</dbReference>
<dbReference type="AlphaFoldDB" id="A0A438IB73"/>
<dbReference type="Proteomes" id="UP000288805">
    <property type="component" value="Unassembled WGS sequence"/>
</dbReference>
<protein>
    <submittedName>
        <fullName evidence="1">Uncharacterized protein</fullName>
    </submittedName>
</protein>
<evidence type="ECO:0000313" key="1">
    <source>
        <dbReference type="EMBL" id="RVW93919.1"/>
    </source>
</evidence>
<reference evidence="1 2" key="1">
    <citation type="journal article" date="2018" name="PLoS Genet.">
        <title>Population sequencing reveals clonal diversity and ancestral inbreeding in the grapevine cultivar Chardonnay.</title>
        <authorList>
            <person name="Roach M.J."/>
            <person name="Johnson D.L."/>
            <person name="Bohlmann J."/>
            <person name="van Vuuren H.J."/>
            <person name="Jones S.J."/>
            <person name="Pretorius I.S."/>
            <person name="Schmidt S.A."/>
            <person name="Borneman A.R."/>
        </authorList>
    </citation>
    <scope>NUCLEOTIDE SEQUENCE [LARGE SCALE GENOMIC DNA]</scope>
    <source>
        <strain evidence="2">cv. Chardonnay</strain>
        <tissue evidence="1">Leaf</tissue>
    </source>
</reference>
<gene>
    <name evidence="1" type="ORF">CK203_028233</name>
</gene>
<proteinExistence type="predicted"/>
<dbReference type="PANTHER" id="PTHR23082">
    <property type="entry name" value="TRANSCRIPTION INITIATION FACTOR IIIC TFIIIC , POLYPEPTIDE 3-RELATED"/>
    <property type="match status" value="1"/>
</dbReference>
<sequence length="139" mass="15425">MEEADRLAKRGASIPINFAAALDVLQDNIDARLTLATLLLEGAKEDEAILLLSPPKNLESTVDPNSDEFQPWWLNGKVKLKLSHIYRSKGMSDEFVDAIFPLVRESLFVETLKQKVTVGHSISEIVCVCVCVLKQFLGV</sequence>